<proteinExistence type="predicted"/>
<keyword evidence="3" id="KW-0812">Transmembrane</keyword>
<feature type="transmembrane region" description="Helical" evidence="3">
    <location>
        <begin position="341"/>
        <end position="359"/>
    </location>
</feature>
<dbReference type="eggNOG" id="ENOG502QUXC">
    <property type="taxonomic scope" value="Eukaryota"/>
</dbReference>
<sequence>MPPAQELPARRLYKDIPAAENNSGDTGLVIAKSSCLKENPRVWLVLSPQLVDGCLVRGRGRWTMRQNKLLNHHALVDSSGPITICRAMSPVGTMGTSGQIPSRDRLVISMAIFPPSSKDLPKPRADATRLTQPSKAPDADAVFEARVAESDKPDDRSARGLVIHILTWTPTRLRYDPANPPEFGYFLNFLYALSATITVANLYYNQPVLNRIAETFNVSFERASSVATLMQSGYAAGLLFLCPLGDTLRRRPFIIGLVWATAMLWLGLCVTKSFDVFCTLSFICGATTVTPQLMIPLVGDIAPPQRKTTAMAIVASGLMFGMLVARLLSGIVANYTDWINIYWLSFGAQYILVVLLFCFMPDYPPTNPEGINYFRVLWSIVAMIFTEPILVQACLIAFLCNAIFTNFWTTLTFLLASPPYEFSSLIIGLFSLIGLTGIVGTPLYTRLVFDRFVPLFSTILGLFAVMAGVIVGTFTGKATVAGPIIQAALADVGNTGCMPHGGWLLSGGASVAFVGLALLAGFARGPRAKGWVGWHGGWRLRKDQ</sequence>
<feature type="transmembrane region" description="Helical" evidence="3">
    <location>
        <begin position="280"/>
        <end position="298"/>
    </location>
</feature>
<dbReference type="InterPro" id="IPR036259">
    <property type="entry name" value="MFS_trans_sf"/>
</dbReference>
<evidence type="ECO:0000256" key="1">
    <source>
        <dbReference type="ARBA" id="ARBA00004141"/>
    </source>
</evidence>
<dbReference type="PROSITE" id="PS50850">
    <property type="entry name" value="MFS"/>
    <property type="match status" value="1"/>
</dbReference>
<feature type="domain" description="Major facilitator superfamily (MFS) profile" evidence="4">
    <location>
        <begin position="180"/>
        <end position="544"/>
    </location>
</feature>
<dbReference type="GO" id="GO:0016020">
    <property type="term" value="C:membrane"/>
    <property type="evidence" value="ECO:0007669"/>
    <property type="project" value="UniProtKB-SubCell"/>
</dbReference>
<dbReference type="Gene3D" id="1.20.1250.20">
    <property type="entry name" value="MFS general substrate transporter like domains"/>
    <property type="match status" value="1"/>
</dbReference>
<feature type="transmembrane region" description="Helical" evidence="3">
    <location>
        <begin position="503"/>
        <end position="523"/>
    </location>
</feature>
<dbReference type="HOGENOM" id="CLU_500781_0_0_1"/>
<evidence type="ECO:0000313" key="6">
    <source>
        <dbReference type="Proteomes" id="UP000008698"/>
    </source>
</evidence>
<protein>
    <submittedName>
        <fullName evidence="5">Membrane protein</fullName>
    </submittedName>
</protein>
<dbReference type="Proteomes" id="UP000008698">
    <property type="component" value="Unassembled WGS sequence"/>
</dbReference>
<feature type="transmembrane region" description="Helical" evidence="3">
    <location>
        <begin position="452"/>
        <end position="474"/>
    </location>
</feature>
<dbReference type="EMBL" id="DS985220">
    <property type="protein sequence ID" value="EEY20230.1"/>
    <property type="molecule type" value="Genomic_DNA"/>
</dbReference>
<dbReference type="GO" id="GO:0022857">
    <property type="term" value="F:transmembrane transporter activity"/>
    <property type="evidence" value="ECO:0007669"/>
    <property type="project" value="InterPro"/>
</dbReference>
<evidence type="ECO:0000256" key="3">
    <source>
        <dbReference type="SAM" id="Phobius"/>
    </source>
</evidence>
<name>C9SN65_VERA1</name>
<feature type="transmembrane region" description="Helical" evidence="3">
    <location>
        <begin position="424"/>
        <end position="445"/>
    </location>
</feature>
<dbReference type="PANTHER" id="PTHR42910:SF1">
    <property type="entry name" value="MAJOR FACILITATOR SUPERFAMILY (MFS) PROFILE DOMAIN-CONTAINING PROTEIN"/>
    <property type="match status" value="1"/>
</dbReference>
<dbReference type="OrthoDB" id="2105912at2759"/>
<dbReference type="GeneID" id="9535489"/>
<gene>
    <name evidence="5" type="ORF">VDBG_06340</name>
</gene>
<keyword evidence="3" id="KW-0472">Membrane</keyword>
<feature type="transmembrane region" description="Helical" evidence="3">
    <location>
        <begin position="310"/>
        <end position="335"/>
    </location>
</feature>
<accession>C9SN65</accession>
<feature type="transmembrane region" description="Helical" evidence="3">
    <location>
        <begin position="253"/>
        <end position="274"/>
    </location>
</feature>
<keyword evidence="3" id="KW-1133">Transmembrane helix</keyword>
<dbReference type="InterPro" id="IPR011701">
    <property type="entry name" value="MFS"/>
</dbReference>
<reference evidence="6" key="1">
    <citation type="journal article" date="2011" name="PLoS Pathog.">
        <title>Comparative genomics yields insights into niche adaptation of plant vascular wilt pathogens.</title>
        <authorList>
            <person name="Klosterman S.J."/>
            <person name="Subbarao K.V."/>
            <person name="Kang S."/>
            <person name="Veronese P."/>
            <person name="Gold S.E."/>
            <person name="Thomma B.P.H.J."/>
            <person name="Chen Z."/>
            <person name="Henrissat B."/>
            <person name="Lee Y.-H."/>
            <person name="Park J."/>
            <person name="Garcia-Pedrajas M.D."/>
            <person name="Barbara D.J."/>
            <person name="Anchieta A."/>
            <person name="de Jonge R."/>
            <person name="Santhanam P."/>
            <person name="Maruthachalam K."/>
            <person name="Atallah Z."/>
            <person name="Amyotte S.G."/>
            <person name="Paz Z."/>
            <person name="Inderbitzin P."/>
            <person name="Hayes R.J."/>
            <person name="Heiman D.I."/>
            <person name="Young S."/>
            <person name="Zeng Q."/>
            <person name="Engels R."/>
            <person name="Galagan J."/>
            <person name="Cuomo C.A."/>
            <person name="Dobinson K.F."/>
            <person name="Ma L.-J."/>
        </authorList>
    </citation>
    <scope>NUCLEOTIDE SEQUENCE [LARGE SCALE GENOMIC DNA]</scope>
    <source>
        <strain evidence="6">VaMs.102 / ATCC MYA-4576 / FGSC 10136</strain>
    </source>
</reference>
<feature type="transmembrane region" description="Helical" evidence="3">
    <location>
        <begin position="223"/>
        <end position="241"/>
    </location>
</feature>
<keyword evidence="6" id="KW-1185">Reference proteome</keyword>
<dbReference type="InterPro" id="IPR020846">
    <property type="entry name" value="MFS_dom"/>
</dbReference>
<comment type="subcellular location">
    <subcellularLocation>
        <location evidence="1">Membrane</location>
        <topology evidence="1">Multi-pass membrane protein</topology>
    </subcellularLocation>
</comment>
<feature type="transmembrane region" description="Helical" evidence="3">
    <location>
        <begin position="183"/>
        <end position="203"/>
    </location>
</feature>
<dbReference type="Pfam" id="PF07690">
    <property type="entry name" value="MFS_1"/>
    <property type="match status" value="1"/>
</dbReference>
<evidence type="ECO:0000313" key="5">
    <source>
        <dbReference type="EMBL" id="EEY20230.1"/>
    </source>
</evidence>
<feature type="region of interest" description="Disordered" evidence="2">
    <location>
        <begin position="117"/>
        <end position="136"/>
    </location>
</feature>
<dbReference type="PANTHER" id="PTHR42910">
    <property type="entry name" value="TRANSPORTER SCO4007-RELATED"/>
    <property type="match status" value="1"/>
</dbReference>
<dbReference type="CDD" id="cd17324">
    <property type="entry name" value="MFS_NepI_like"/>
    <property type="match status" value="1"/>
</dbReference>
<dbReference type="KEGG" id="val:VDBG_06340"/>
<feature type="transmembrane region" description="Helical" evidence="3">
    <location>
        <begin position="380"/>
        <end position="404"/>
    </location>
</feature>
<dbReference type="OMA" id="TFVHAGY"/>
<evidence type="ECO:0000259" key="4">
    <source>
        <dbReference type="PROSITE" id="PS50850"/>
    </source>
</evidence>
<dbReference type="SUPFAM" id="SSF103473">
    <property type="entry name" value="MFS general substrate transporter"/>
    <property type="match status" value="1"/>
</dbReference>
<dbReference type="AlphaFoldDB" id="C9SN65"/>
<organism evidence="6">
    <name type="scientific">Verticillium alfalfae (strain VaMs.102 / ATCC MYA-4576 / FGSC 10136)</name>
    <name type="common">Verticillium wilt of alfalfa</name>
    <name type="synonym">Verticillium albo-atrum</name>
    <dbReference type="NCBI Taxonomy" id="526221"/>
    <lineage>
        <taxon>Eukaryota</taxon>
        <taxon>Fungi</taxon>
        <taxon>Dikarya</taxon>
        <taxon>Ascomycota</taxon>
        <taxon>Pezizomycotina</taxon>
        <taxon>Sordariomycetes</taxon>
        <taxon>Hypocreomycetidae</taxon>
        <taxon>Glomerellales</taxon>
        <taxon>Plectosphaerellaceae</taxon>
        <taxon>Verticillium</taxon>
    </lineage>
</organism>
<dbReference type="RefSeq" id="XP_003003897.1">
    <property type="nucleotide sequence ID" value="XM_003003851.1"/>
</dbReference>
<evidence type="ECO:0000256" key="2">
    <source>
        <dbReference type="SAM" id="MobiDB-lite"/>
    </source>
</evidence>